<name>A0A182MW71_9DIPT</name>
<dbReference type="VEuPathDB" id="VectorBase:ACUA027758"/>
<feature type="region of interest" description="Disordered" evidence="1">
    <location>
        <begin position="42"/>
        <end position="73"/>
    </location>
</feature>
<feature type="compositionally biased region" description="Low complexity" evidence="1">
    <location>
        <begin position="252"/>
        <end position="267"/>
    </location>
</feature>
<dbReference type="STRING" id="139723.A0A182MW71"/>
<evidence type="ECO:0000313" key="3">
    <source>
        <dbReference type="Proteomes" id="UP000075883"/>
    </source>
</evidence>
<accession>A0A182MW71</accession>
<dbReference type="EnsemblMetazoa" id="ACUA027758-RA">
    <property type="protein sequence ID" value="ACUA027758-PA"/>
    <property type="gene ID" value="ACUA027758"/>
</dbReference>
<feature type="compositionally biased region" description="Low complexity" evidence="1">
    <location>
        <begin position="42"/>
        <end position="63"/>
    </location>
</feature>
<feature type="region of interest" description="Disordered" evidence="1">
    <location>
        <begin position="112"/>
        <end position="192"/>
    </location>
</feature>
<protein>
    <submittedName>
        <fullName evidence="2">Uncharacterized protein</fullName>
    </submittedName>
</protein>
<feature type="region of interest" description="Disordered" evidence="1">
    <location>
        <begin position="221"/>
        <end position="277"/>
    </location>
</feature>
<dbReference type="EMBL" id="AXCM01000382">
    <property type="status" value="NOT_ANNOTATED_CDS"/>
    <property type="molecule type" value="Genomic_DNA"/>
</dbReference>
<feature type="compositionally biased region" description="Low complexity" evidence="1">
    <location>
        <begin position="165"/>
        <end position="181"/>
    </location>
</feature>
<reference evidence="3" key="1">
    <citation type="submission" date="2013-09" db="EMBL/GenBank/DDBJ databases">
        <title>The Genome Sequence of Anopheles culicifacies species A.</title>
        <authorList>
            <consortium name="The Broad Institute Genomics Platform"/>
            <person name="Neafsey D.E."/>
            <person name="Besansky N."/>
            <person name="Howell P."/>
            <person name="Walton C."/>
            <person name="Young S.K."/>
            <person name="Zeng Q."/>
            <person name="Gargeya S."/>
            <person name="Fitzgerald M."/>
            <person name="Haas B."/>
            <person name="Abouelleil A."/>
            <person name="Allen A.W."/>
            <person name="Alvarado L."/>
            <person name="Arachchi H.M."/>
            <person name="Berlin A.M."/>
            <person name="Chapman S.B."/>
            <person name="Gainer-Dewar J."/>
            <person name="Goldberg J."/>
            <person name="Griggs A."/>
            <person name="Gujja S."/>
            <person name="Hansen M."/>
            <person name="Howarth C."/>
            <person name="Imamovic A."/>
            <person name="Ireland A."/>
            <person name="Larimer J."/>
            <person name="McCowan C."/>
            <person name="Murphy C."/>
            <person name="Pearson M."/>
            <person name="Poon T.W."/>
            <person name="Priest M."/>
            <person name="Roberts A."/>
            <person name="Saif S."/>
            <person name="Shea T."/>
            <person name="Sisk P."/>
            <person name="Sykes S."/>
            <person name="Wortman J."/>
            <person name="Nusbaum C."/>
            <person name="Birren B."/>
        </authorList>
    </citation>
    <scope>NUCLEOTIDE SEQUENCE [LARGE SCALE GENOMIC DNA]</scope>
    <source>
        <strain evidence="3">A-37</strain>
    </source>
</reference>
<dbReference type="Proteomes" id="UP000075883">
    <property type="component" value="Unassembled WGS sequence"/>
</dbReference>
<organism evidence="2 3">
    <name type="scientific">Anopheles culicifacies</name>
    <dbReference type="NCBI Taxonomy" id="139723"/>
    <lineage>
        <taxon>Eukaryota</taxon>
        <taxon>Metazoa</taxon>
        <taxon>Ecdysozoa</taxon>
        <taxon>Arthropoda</taxon>
        <taxon>Hexapoda</taxon>
        <taxon>Insecta</taxon>
        <taxon>Pterygota</taxon>
        <taxon>Neoptera</taxon>
        <taxon>Endopterygota</taxon>
        <taxon>Diptera</taxon>
        <taxon>Nematocera</taxon>
        <taxon>Culicoidea</taxon>
        <taxon>Culicidae</taxon>
        <taxon>Anophelinae</taxon>
        <taxon>Anopheles</taxon>
        <taxon>culicifacies species complex</taxon>
    </lineage>
</organism>
<feature type="compositionally biased region" description="Basic residues" evidence="1">
    <location>
        <begin position="128"/>
        <end position="138"/>
    </location>
</feature>
<evidence type="ECO:0000256" key="1">
    <source>
        <dbReference type="SAM" id="MobiDB-lite"/>
    </source>
</evidence>
<dbReference type="AlphaFoldDB" id="A0A182MW71"/>
<keyword evidence="3" id="KW-1185">Reference proteome</keyword>
<sequence>MSSKDVTLSNGFFDLEQPHLLVHEALTQKQTDYSLVLQPKSTAVQQDTQPQVPQQEQAQQQHQQHQEELADKQQLQQTIIVEHITPSQPMEVDSKQQNFDNDQSSAISIIQDLPKSSGDRQDDELQQQKKKSISKLKQRSADELSTGSKMTTDSDHPKSASAPEASNKSKATSNKSKTTSNGAEPKKISPKTRKASLATIIYRQLMAAGGLGLGVGIDKTVPIPPRKRPPVQKSQAVSTSKTTTVVDKKSSNKASTSTSKAVSSDSSGDPMPEHFGSANGEIATTISGNNPPAMQRVRLDAEQLEFMCSIFIHRISPLCGA</sequence>
<proteinExistence type="predicted"/>
<reference evidence="2" key="2">
    <citation type="submission" date="2020-05" db="UniProtKB">
        <authorList>
            <consortium name="EnsemblMetazoa"/>
        </authorList>
    </citation>
    <scope>IDENTIFICATION</scope>
    <source>
        <strain evidence="2">A-37</strain>
    </source>
</reference>
<evidence type="ECO:0000313" key="2">
    <source>
        <dbReference type="EnsemblMetazoa" id="ACUA027758-PA"/>
    </source>
</evidence>